<dbReference type="Proteomes" id="UP000472971">
    <property type="component" value="Unassembled WGS sequence"/>
</dbReference>
<keyword evidence="1" id="KW-0067">ATP-binding</keyword>
<dbReference type="Gene3D" id="3.30.470.20">
    <property type="entry name" value="ATP-grasp fold, B domain"/>
    <property type="match status" value="1"/>
</dbReference>
<evidence type="ECO:0000313" key="5">
    <source>
        <dbReference type="Proteomes" id="UP000472971"/>
    </source>
</evidence>
<dbReference type="Pfam" id="PF14398">
    <property type="entry name" value="ATPgrasp_YheCD"/>
    <property type="match status" value="1"/>
</dbReference>
<evidence type="ECO:0000313" key="4">
    <source>
        <dbReference type="EMBL" id="NEY80019.1"/>
    </source>
</evidence>
<dbReference type="SUPFAM" id="SSF56059">
    <property type="entry name" value="Glutathione synthetase ATP-binding domain-like"/>
    <property type="match status" value="1"/>
</dbReference>
<name>A0A6B3VPZ2_9BACI</name>
<accession>A0A6B3VPZ2</accession>
<dbReference type="GO" id="GO:0005524">
    <property type="term" value="F:ATP binding"/>
    <property type="evidence" value="ECO:0007669"/>
    <property type="project" value="UniProtKB-UniRule"/>
</dbReference>
<evidence type="ECO:0000313" key="6">
    <source>
        <dbReference type="Proteomes" id="UP000570010"/>
    </source>
</evidence>
<reference evidence="3 6" key="2">
    <citation type="submission" date="2020-07" db="EMBL/GenBank/DDBJ databases">
        <authorList>
            <person name="Feng H."/>
        </authorList>
    </citation>
    <scope>NUCLEOTIDE SEQUENCE [LARGE SCALE GENOMIC DNA]</scope>
    <source>
        <strain evidence="3">S-12</strain>
        <strain evidence="6">s-12</strain>
    </source>
</reference>
<evidence type="ECO:0000313" key="3">
    <source>
        <dbReference type="EMBL" id="MBA4535643.1"/>
    </source>
</evidence>
<proteinExistence type="predicted"/>
<reference evidence="4 5" key="1">
    <citation type="submission" date="2020-02" db="EMBL/GenBank/DDBJ databases">
        <title>Bacillus aquiflavi sp. nov., isolated from yellow water of strong flavor Chinese baijiu in Yibin region of China.</title>
        <authorList>
            <person name="Xie J."/>
        </authorList>
    </citation>
    <scope>NUCLEOTIDE SEQUENCE [LARGE SCALE GENOMIC DNA]</scope>
    <source>
        <strain evidence="4 5">3H-10</strain>
    </source>
</reference>
<organism evidence="4 5">
    <name type="scientific">Bacillus aquiflavi</name>
    <dbReference type="NCBI Taxonomy" id="2672567"/>
    <lineage>
        <taxon>Bacteria</taxon>
        <taxon>Bacillati</taxon>
        <taxon>Bacillota</taxon>
        <taxon>Bacilli</taxon>
        <taxon>Bacillales</taxon>
        <taxon>Bacillaceae</taxon>
        <taxon>Bacillus</taxon>
    </lineage>
</organism>
<evidence type="ECO:0000259" key="2">
    <source>
        <dbReference type="PROSITE" id="PS50975"/>
    </source>
</evidence>
<dbReference type="EMBL" id="JACEIO010000001">
    <property type="protein sequence ID" value="MBA4535643.1"/>
    <property type="molecule type" value="Genomic_DNA"/>
</dbReference>
<dbReference type="EMBL" id="JAAIWN010000001">
    <property type="protein sequence ID" value="NEY80019.1"/>
    <property type="molecule type" value="Genomic_DNA"/>
</dbReference>
<comment type="caution">
    <text evidence="4">The sequence shown here is derived from an EMBL/GenBank/DDBJ whole genome shotgun (WGS) entry which is preliminary data.</text>
</comment>
<keyword evidence="1" id="KW-0547">Nucleotide-binding</keyword>
<dbReference type="PROSITE" id="PS50975">
    <property type="entry name" value="ATP_GRASP"/>
    <property type="match status" value="1"/>
</dbReference>
<dbReference type="InterPro" id="IPR011761">
    <property type="entry name" value="ATP-grasp"/>
</dbReference>
<feature type="domain" description="ATP-grasp" evidence="2">
    <location>
        <begin position="120"/>
        <end position="345"/>
    </location>
</feature>
<dbReference type="InterPro" id="IPR026838">
    <property type="entry name" value="YheC/D"/>
</dbReference>
<sequence length="349" mass="40521">MGKNHLGPLIGILTNRKKNGFIKGNIPLFKALQLSLTKKKAASFVFTPDGINADHIIGFIYIPKHKKWQTVTAPFPDLVYNRIPSRAFEKTRQFEQTIRTFKNKGIPLFNPCFIDKYECYTLLKQHSILKSYLPETILIDTAKQLNIFLQKHVRLYLKPACSGKGKGIYRLTMPDNKKILLEKIGHQHHFPDFSAFWSEMKDQLLKKKYIAQEEIKTKTIEGHRFDLRLLVHANLNQYDITGIGIRQSQKQELTTHIPNGGRLLPYNIIQNQKHDQNLTMLAKRCGECLSKELGFFGEFSIDVGITNDDQYVIYEINSKPMSFDELEIEEKRVEKLCQLFFQMTNFPLK</sequence>
<evidence type="ECO:0000256" key="1">
    <source>
        <dbReference type="PROSITE-ProRule" id="PRU00409"/>
    </source>
</evidence>
<dbReference type="Proteomes" id="UP000570010">
    <property type="component" value="Unassembled WGS sequence"/>
</dbReference>
<protein>
    <submittedName>
        <fullName evidence="3">YheC/YheD family protein</fullName>
    </submittedName>
</protein>
<keyword evidence="5" id="KW-1185">Reference proteome</keyword>
<dbReference type="AlphaFoldDB" id="A0A6B3VPZ2"/>
<dbReference type="GO" id="GO:0046872">
    <property type="term" value="F:metal ion binding"/>
    <property type="evidence" value="ECO:0007669"/>
    <property type="project" value="InterPro"/>
</dbReference>
<gene>
    <name evidence="4" type="ORF">G4D64_00475</name>
    <name evidence="3" type="ORF">H1Z61_00475</name>
</gene>